<proteinExistence type="predicted"/>
<feature type="compositionally biased region" description="Polar residues" evidence="1">
    <location>
        <begin position="155"/>
        <end position="164"/>
    </location>
</feature>
<organism evidence="2 3">
    <name type="scientific">Triparma laevis f. inornata</name>
    <dbReference type="NCBI Taxonomy" id="1714386"/>
    <lineage>
        <taxon>Eukaryota</taxon>
        <taxon>Sar</taxon>
        <taxon>Stramenopiles</taxon>
        <taxon>Ochrophyta</taxon>
        <taxon>Bolidophyceae</taxon>
        <taxon>Parmales</taxon>
        <taxon>Triparmaceae</taxon>
        <taxon>Triparma</taxon>
    </lineage>
</organism>
<name>A0A9W7BTM5_9STRA</name>
<feature type="region of interest" description="Disordered" evidence="1">
    <location>
        <begin position="98"/>
        <end position="127"/>
    </location>
</feature>
<evidence type="ECO:0000313" key="3">
    <source>
        <dbReference type="Proteomes" id="UP001162640"/>
    </source>
</evidence>
<comment type="caution">
    <text evidence="2">The sequence shown here is derived from an EMBL/GenBank/DDBJ whole genome shotgun (WGS) entry which is preliminary data.</text>
</comment>
<gene>
    <name evidence="2" type="ORF">TL16_g12592</name>
</gene>
<accession>A0A9W7BTM5</accession>
<sequence length="439" mass="49976">MADLTRSNVESYAELVVRDFLQSRGYFGALEALTEDVAAAKLERKEREQERGGDVKEEEDSIASWYIVNQHLGLPTLLNENRTTGEYSALIKTLQLSRRSNSGRPAQQQTKESEPAPWVRPSTTPNFQFPLKANIKSQNQVFSPPSSPMGDEIRAQSQALTRPKSQGLPRTHNANSSQYRSTATIKRQFKPLINTINGKTKSNQNWIPENVRQNQVRRDLAVAKINVESTVVREEAARTEKGRHKLDALETSKCKEKLQLLKKLPCGLCCVTFLPVNLILAVPLKAVLDIRDSWGTKFDPKGASKVRVNTNLRKAPLCYDEVKVCGFCSQLFQYQQDNYRPSWEAKEAERIRIKDEQEAKQRKAFWDPLTTTELERKKEMADMKLRIERGDDWVDPGIKNSLEEEPGPSVRLARKTLVRTTSSGRIVRERMKPEVSPNK</sequence>
<reference evidence="3" key="1">
    <citation type="journal article" date="2023" name="Commun. Biol.">
        <title>Genome analysis of Parmales, the sister group of diatoms, reveals the evolutionary specialization of diatoms from phago-mixotrophs to photoautotrophs.</title>
        <authorList>
            <person name="Ban H."/>
            <person name="Sato S."/>
            <person name="Yoshikawa S."/>
            <person name="Yamada K."/>
            <person name="Nakamura Y."/>
            <person name="Ichinomiya M."/>
            <person name="Sato N."/>
            <person name="Blanc-Mathieu R."/>
            <person name="Endo H."/>
            <person name="Kuwata A."/>
            <person name="Ogata H."/>
        </authorList>
    </citation>
    <scope>NUCLEOTIDE SEQUENCE [LARGE SCALE GENOMIC DNA]</scope>
</reference>
<evidence type="ECO:0000313" key="2">
    <source>
        <dbReference type="EMBL" id="GMH93309.1"/>
    </source>
</evidence>
<protein>
    <submittedName>
        <fullName evidence="2">Uncharacterized protein</fullName>
    </submittedName>
</protein>
<dbReference type="AlphaFoldDB" id="A0A9W7BTM5"/>
<dbReference type="Proteomes" id="UP001162640">
    <property type="component" value="Unassembled WGS sequence"/>
</dbReference>
<dbReference type="EMBL" id="BLQM01000519">
    <property type="protein sequence ID" value="GMH93309.1"/>
    <property type="molecule type" value="Genomic_DNA"/>
</dbReference>
<feature type="region of interest" description="Disordered" evidence="1">
    <location>
        <begin position="141"/>
        <end position="180"/>
    </location>
</feature>
<feature type="compositionally biased region" description="Polar residues" evidence="1">
    <location>
        <begin position="98"/>
        <end position="110"/>
    </location>
</feature>
<evidence type="ECO:0000256" key="1">
    <source>
        <dbReference type="SAM" id="MobiDB-lite"/>
    </source>
</evidence>